<dbReference type="Proteomes" id="UP001056907">
    <property type="component" value="Chromosome"/>
</dbReference>
<reference evidence="1" key="2">
    <citation type="submission" date="2024-04" db="EMBL/GenBank/DDBJ databases">
        <authorList>
            <person name="Diaz M."/>
            <person name="Bach T."/>
            <person name="Gonzalez Anta G."/>
            <person name="Agaras B."/>
            <person name="Wibberg D."/>
            <person name="Noguera F."/>
            <person name="Canciani W."/>
            <person name="Ybarra T."/>
            <person name="Nunez M.L."/>
            <person name="Valverde C."/>
        </authorList>
    </citation>
    <scope>NUCLEOTIDE SEQUENCE</scope>
    <source>
        <strain evidence="1">1008</strain>
    </source>
</reference>
<evidence type="ECO:0000313" key="2">
    <source>
        <dbReference type="Proteomes" id="UP001056907"/>
    </source>
</evidence>
<sequence length="115" mass="12708">MSFPTLRQIEIPQGSPNAYGITVQIGHFDRLEVVVPEIKNRPTFGFTTVKVNIDGNPAQSVVLGPEHTGPVLVEIPPYAVRCCWQKIDYTVTIFGNEEHSEAVMVLNEGKKSKSV</sequence>
<reference evidence="1" key="1">
    <citation type="journal article" date="2022" name="Front. Plant Sci.">
        <title>Agronomic efficiency and genome mining analysis of the wheat-biostimulant rhizospheric bacterium Pseudomonas pergaminensis sp. nov. strain 1008T.</title>
        <authorList>
            <person name="Diaz M."/>
            <person name="Bach T."/>
            <person name="Gonzalez Anta G."/>
            <person name="Agaras B."/>
            <person name="Wibberg D."/>
            <person name="Noguera F."/>
            <person name="Canciani W."/>
            <person name="Valverde C."/>
        </authorList>
    </citation>
    <scope>NUCLEOTIDE SEQUENCE</scope>
    <source>
        <strain evidence="1">1008</strain>
    </source>
</reference>
<dbReference type="EMBL" id="CP078013">
    <property type="protein sequence ID" value="USV99957.1"/>
    <property type="molecule type" value="Genomic_DNA"/>
</dbReference>
<dbReference type="KEGG" id="ppeg:KUA23_23485"/>
<name>A0ABD7TE74_9PSED</name>
<evidence type="ECO:0000313" key="1">
    <source>
        <dbReference type="EMBL" id="USV99957.1"/>
    </source>
</evidence>
<proteinExistence type="predicted"/>
<protein>
    <submittedName>
        <fullName evidence="1">Uncharacterized protein</fullName>
    </submittedName>
</protein>
<dbReference type="RefSeq" id="WP_252992936.1">
    <property type="nucleotide sequence ID" value="NZ_CP078013.2"/>
</dbReference>
<organism evidence="1 2">
    <name type="scientific">Pseudomonas pergaminensis</name>
    <dbReference type="NCBI Taxonomy" id="2853159"/>
    <lineage>
        <taxon>Bacteria</taxon>
        <taxon>Pseudomonadati</taxon>
        <taxon>Pseudomonadota</taxon>
        <taxon>Gammaproteobacteria</taxon>
        <taxon>Pseudomonadales</taxon>
        <taxon>Pseudomonadaceae</taxon>
        <taxon>Pseudomonas</taxon>
    </lineage>
</organism>
<dbReference type="AlphaFoldDB" id="A0ABD7TE74"/>
<gene>
    <name evidence="1" type="ORF">KUA23_23485</name>
</gene>
<accession>A0ABD7TE74</accession>